<dbReference type="PANTHER" id="PTHR24291:SF175">
    <property type="entry name" value="CYTOCHROME P450"/>
    <property type="match status" value="1"/>
</dbReference>
<evidence type="ECO:0000256" key="4">
    <source>
        <dbReference type="SAM" id="Phobius"/>
    </source>
</evidence>
<name>A0A485K7N8_9STRA</name>
<keyword evidence="2 3" id="KW-0479">Metal-binding</keyword>
<dbReference type="InterPro" id="IPR017972">
    <property type="entry name" value="Cyt_P450_CS"/>
</dbReference>
<keyword evidence="4" id="KW-1133">Transmembrane helix</keyword>
<dbReference type="EMBL" id="CAADRA010000187">
    <property type="protein sequence ID" value="VFT79164.1"/>
    <property type="molecule type" value="Genomic_DNA"/>
</dbReference>
<feature type="binding site" description="axial binding residue" evidence="2">
    <location>
        <position position="456"/>
    </location>
    <ligand>
        <name>heme</name>
        <dbReference type="ChEBI" id="CHEBI:30413"/>
    </ligand>
    <ligandPart>
        <name>Fe</name>
        <dbReference type="ChEBI" id="CHEBI:18248"/>
    </ligandPart>
</feature>
<dbReference type="GO" id="GO:0004497">
    <property type="term" value="F:monooxygenase activity"/>
    <property type="evidence" value="ECO:0007669"/>
    <property type="project" value="UniProtKB-KW"/>
</dbReference>
<keyword evidence="3" id="KW-0560">Oxidoreductase</keyword>
<dbReference type="InterPro" id="IPR036396">
    <property type="entry name" value="Cyt_P450_sf"/>
</dbReference>
<keyword evidence="2 3" id="KW-0349">Heme</keyword>
<dbReference type="PANTHER" id="PTHR24291">
    <property type="entry name" value="CYTOCHROME P450 FAMILY 4"/>
    <property type="match status" value="1"/>
</dbReference>
<dbReference type="InterPro" id="IPR002401">
    <property type="entry name" value="Cyt_P450_E_grp-I"/>
</dbReference>
<evidence type="ECO:0000256" key="1">
    <source>
        <dbReference type="ARBA" id="ARBA00010617"/>
    </source>
</evidence>
<dbReference type="GO" id="GO:0005506">
    <property type="term" value="F:iron ion binding"/>
    <property type="evidence" value="ECO:0007669"/>
    <property type="project" value="InterPro"/>
</dbReference>
<dbReference type="AlphaFoldDB" id="A0A485K7N8"/>
<organism evidence="6 7">
    <name type="scientific">Aphanomyces stellatus</name>
    <dbReference type="NCBI Taxonomy" id="120398"/>
    <lineage>
        <taxon>Eukaryota</taxon>
        <taxon>Sar</taxon>
        <taxon>Stramenopiles</taxon>
        <taxon>Oomycota</taxon>
        <taxon>Saprolegniomycetes</taxon>
        <taxon>Saprolegniales</taxon>
        <taxon>Verrucalvaceae</taxon>
        <taxon>Aphanomyces</taxon>
    </lineage>
</organism>
<evidence type="ECO:0000256" key="2">
    <source>
        <dbReference type="PIRSR" id="PIRSR602401-1"/>
    </source>
</evidence>
<evidence type="ECO:0000313" key="7">
    <source>
        <dbReference type="Proteomes" id="UP000332933"/>
    </source>
</evidence>
<dbReference type="PRINTS" id="PR00463">
    <property type="entry name" value="EP450I"/>
</dbReference>
<evidence type="ECO:0000313" key="5">
    <source>
        <dbReference type="EMBL" id="KAF0718021.1"/>
    </source>
</evidence>
<keyword evidence="2 3" id="KW-0408">Iron</keyword>
<keyword evidence="4" id="KW-0812">Transmembrane</keyword>
<dbReference type="Proteomes" id="UP000332933">
    <property type="component" value="Unassembled WGS sequence"/>
</dbReference>
<dbReference type="OrthoDB" id="2843at2759"/>
<reference evidence="6 7" key="1">
    <citation type="submission" date="2019-03" db="EMBL/GenBank/DDBJ databases">
        <authorList>
            <person name="Gaulin E."/>
            <person name="Dumas B."/>
        </authorList>
    </citation>
    <scope>NUCLEOTIDE SEQUENCE [LARGE SCALE GENOMIC DNA]</scope>
    <source>
        <strain evidence="6">CBS 568.67</strain>
    </source>
</reference>
<dbReference type="InterPro" id="IPR050196">
    <property type="entry name" value="Cytochrome_P450_Monoox"/>
</dbReference>
<dbReference type="Pfam" id="PF00067">
    <property type="entry name" value="p450"/>
    <property type="match status" value="1"/>
</dbReference>
<evidence type="ECO:0000256" key="3">
    <source>
        <dbReference type="RuleBase" id="RU000461"/>
    </source>
</evidence>
<dbReference type="GO" id="GO:0020037">
    <property type="term" value="F:heme binding"/>
    <property type="evidence" value="ECO:0007669"/>
    <property type="project" value="InterPro"/>
</dbReference>
<dbReference type="InterPro" id="IPR001128">
    <property type="entry name" value="Cyt_P450"/>
</dbReference>
<comment type="cofactor">
    <cofactor evidence="2">
        <name>heme</name>
        <dbReference type="ChEBI" id="CHEBI:30413"/>
    </cofactor>
</comment>
<protein>
    <submittedName>
        <fullName evidence="6">Aste57867_1959 protein</fullName>
    </submittedName>
</protein>
<keyword evidence="3" id="KW-0503">Monooxygenase</keyword>
<sequence length="513" mass="56624">MLMAFSTLSIEWSTLIMLTLVIVVWGLKVVTAVARSPLQCLPGPSSTNVIFGNAIEVMRQLAGWSAVGNFPEPYLSFAKIYGGAVYYRLFLDQTVQLSDPKAIQHVLSSSSFPRTDLARFQFKELFFGVGLMSSEGDLHHHQRKLLNPHFSLDHVKRNLRIFSRQAQRCCDLVLNPAANTKSTIDMVPVLQRLALSINGLATFGYDFDAHPEAFDAFQDYTLTPSPLLLLGVLTIPGFIYLPLRPLQRARRGRAAFRKIVDDVISTKLQQPSGNASRDLLDILLESDSTSHADAVVHTMTFLLGGQKTTSAGLAWVFLLLASHPSTAARVRDECQAVLQKYQNVEHGEALAALRFTKAVVQESLRLFPPAPFVSPRVATECCALPMVDGSTVNIPAGASVRIVPAVVHRDPKYWTNANDFMPERFIDGSPTNIADHKLQADPGVHYMSFGFGLKSCIGQRFAMAEMQVVVAILASRFEFKLTSDANPNPEYKDVTIVPANFTVTLQSWKAPSF</sequence>
<dbReference type="GO" id="GO:0016705">
    <property type="term" value="F:oxidoreductase activity, acting on paired donors, with incorporation or reduction of molecular oxygen"/>
    <property type="evidence" value="ECO:0007669"/>
    <property type="project" value="InterPro"/>
</dbReference>
<dbReference type="EMBL" id="VJMH01000187">
    <property type="protein sequence ID" value="KAF0718021.1"/>
    <property type="molecule type" value="Genomic_DNA"/>
</dbReference>
<keyword evidence="4" id="KW-0472">Membrane</keyword>
<dbReference type="Gene3D" id="1.10.630.10">
    <property type="entry name" value="Cytochrome P450"/>
    <property type="match status" value="1"/>
</dbReference>
<keyword evidence="7" id="KW-1185">Reference proteome</keyword>
<accession>A0A485K7N8</accession>
<dbReference type="PRINTS" id="PR00385">
    <property type="entry name" value="P450"/>
</dbReference>
<dbReference type="PROSITE" id="PS00086">
    <property type="entry name" value="CYTOCHROME_P450"/>
    <property type="match status" value="1"/>
</dbReference>
<comment type="similarity">
    <text evidence="1 3">Belongs to the cytochrome P450 family.</text>
</comment>
<proteinExistence type="inferred from homology"/>
<reference evidence="5" key="2">
    <citation type="submission" date="2019-06" db="EMBL/GenBank/DDBJ databases">
        <title>Genomics analysis of Aphanomyces spp. identifies a new class of oomycete effector associated with host adaptation.</title>
        <authorList>
            <person name="Gaulin E."/>
        </authorList>
    </citation>
    <scope>NUCLEOTIDE SEQUENCE</scope>
    <source>
        <strain evidence="5">CBS 578.67</strain>
    </source>
</reference>
<evidence type="ECO:0000313" key="6">
    <source>
        <dbReference type="EMBL" id="VFT79164.1"/>
    </source>
</evidence>
<dbReference type="SUPFAM" id="SSF48264">
    <property type="entry name" value="Cytochrome P450"/>
    <property type="match status" value="1"/>
</dbReference>
<feature type="transmembrane region" description="Helical" evidence="4">
    <location>
        <begin position="12"/>
        <end position="34"/>
    </location>
</feature>
<gene>
    <name evidence="6" type="primary">Aste57867_1959</name>
    <name evidence="5" type="ORF">As57867_001957</name>
    <name evidence="6" type="ORF">ASTE57867_1959</name>
</gene>